<name>A0A5J6L6N4_9MICO</name>
<gene>
    <name evidence="2" type="ORF">F6J85_14215</name>
</gene>
<dbReference type="Proteomes" id="UP000325516">
    <property type="component" value="Chromosome"/>
</dbReference>
<accession>A0A5J6L6N4</accession>
<dbReference type="EMBL" id="CP044232">
    <property type="protein sequence ID" value="QEW04128.1"/>
    <property type="molecule type" value="Genomic_DNA"/>
</dbReference>
<organism evidence="2 3">
    <name type="scientific">Microbacterium lushaniae</name>
    <dbReference type="NCBI Taxonomy" id="2614639"/>
    <lineage>
        <taxon>Bacteria</taxon>
        <taxon>Bacillati</taxon>
        <taxon>Actinomycetota</taxon>
        <taxon>Actinomycetes</taxon>
        <taxon>Micrococcales</taxon>
        <taxon>Microbacteriaceae</taxon>
        <taxon>Microbacterium</taxon>
    </lineage>
</organism>
<dbReference type="Gene3D" id="3.30.530.20">
    <property type="match status" value="1"/>
</dbReference>
<feature type="domain" description="Clp R" evidence="1">
    <location>
        <begin position="17"/>
        <end position="67"/>
    </location>
</feature>
<dbReference type="GO" id="GO:0006508">
    <property type="term" value="P:proteolysis"/>
    <property type="evidence" value="ECO:0007669"/>
    <property type="project" value="UniProtKB-KW"/>
</dbReference>
<reference evidence="3" key="1">
    <citation type="submission" date="2019-09" db="EMBL/GenBank/DDBJ databases">
        <title>Mumia zhuanghuii sp. nov. isolated from the intestinal contents of plateau pika (Ochotona curzoniae) in the Qinghai-Tibet plateau of China.</title>
        <authorList>
            <person name="Tian Z."/>
        </authorList>
    </citation>
    <scope>NUCLEOTIDE SEQUENCE [LARGE SCALE GENOMIC DNA]</scope>
    <source>
        <strain evidence="3">L-031</strain>
    </source>
</reference>
<evidence type="ECO:0000313" key="2">
    <source>
        <dbReference type="EMBL" id="QEW04128.1"/>
    </source>
</evidence>
<dbReference type="KEGG" id="mlz:F6J85_14215"/>
<keyword evidence="2" id="KW-0645">Protease</keyword>
<dbReference type="SUPFAM" id="SSF55961">
    <property type="entry name" value="Bet v1-like"/>
    <property type="match status" value="1"/>
</dbReference>
<dbReference type="Pfam" id="PF10604">
    <property type="entry name" value="Polyketide_cyc2"/>
    <property type="match status" value="1"/>
</dbReference>
<dbReference type="GO" id="GO:0008233">
    <property type="term" value="F:peptidase activity"/>
    <property type="evidence" value="ECO:0007669"/>
    <property type="project" value="UniProtKB-KW"/>
</dbReference>
<dbReference type="AlphaFoldDB" id="A0A5J6L6N4"/>
<dbReference type="InterPro" id="IPR019587">
    <property type="entry name" value="Polyketide_cyclase/dehydratase"/>
</dbReference>
<sequence>MSKFVRTAETIQSLSLAAMEEASRLGLRTADIEHLFLALVINDQSAGRALRSMGIDLDSARRAVEEQRQGQLASLGIQASFPEAGRIVFHETDGYAWSKRASDLLARSGGKDKAGDAAAVLRELVAEPSGVIADLLDRLGTTPDALLEHLDRIDAPREKTARAAAKAKGRVSGSVETFVPAPIQEVWEFLADPTHLPEWEMSVGSIDHSGQDATPGMVWHGHAPTRHPDGKQAKTKPRFRRRSIELVAAHRPEKIAWRLAHPDAPESSSVLTEFALATTTGGTQVTITAAWSRRRGWRRLAGLPLRPLQKFLVWITLFQTGSAISRRFR</sequence>
<evidence type="ECO:0000259" key="1">
    <source>
        <dbReference type="Pfam" id="PF02861"/>
    </source>
</evidence>
<dbReference type="Pfam" id="PF02861">
    <property type="entry name" value="Clp_N"/>
    <property type="match status" value="1"/>
</dbReference>
<dbReference type="CDD" id="cd07812">
    <property type="entry name" value="SRPBCC"/>
    <property type="match status" value="1"/>
</dbReference>
<keyword evidence="3" id="KW-1185">Reference proteome</keyword>
<evidence type="ECO:0000313" key="3">
    <source>
        <dbReference type="Proteomes" id="UP000325516"/>
    </source>
</evidence>
<proteinExistence type="predicted"/>
<dbReference type="Gene3D" id="1.10.1780.10">
    <property type="entry name" value="Clp, N-terminal domain"/>
    <property type="match status" value="1"/>
</dbReference>
<dbReference type="InterPro" id="IPR023393">
    <property type="entry name" value="START-like_dom_sf"/>
</dbReference>
<dbReference type="SUPFAM" id="SSF81923">
    <property type="entry name" value="Double Clp-N motif"/>
    <property type="match status" value="1"/>
</dbReference>
<protein>
    <submittedName>
        <fullName evidence="2">Clp protease</fullName>
    </submittedName>
</protein>
<dbReference type="RefSeq" id="WP_150925965.1">
    <property type="nucleotide sequence ID" value="NZ_CP044232.1"/>
</dbReference>
<dbReference type="InterPro" id="IPR004176">
    <property type="entry name" value="Clp_R_N"/>
</dbReference>
<keyword evidence="2" id="KW-0378">Hydrolase</keyword>
<dbReference type="InterPro" id="IPR036628">
    <property type="entry name" value="Clp_N_dom_sf"/>
</dbReference>